<dbReference type="Gene3D" id="1.10.8.430">
    <property type="entry name" value="Helical domain of apoptotic protease-activating factors"/>
    <property type="match status" value="1"/>
</dbReference>
<evidence type="ECO:0000256" key="3">
    <source>
        <dbReference type="ARBA" id="ARBA00022821"/>
    </source>
</evidence>
<dbReference type="Proteomes" id="UP000827889">
    <property type="component" value="Chromosome 5"/>
</dbReference>
<dbReference type="PRINTS" id="PR00364">
    <property type="entry name" value="DISEASERSIST"/>
</dbReference>
<feature type="domain" description="AAA+ ATPase" evidence="7">
    <location>
        <begin position="202"/>
        <end position="345"/>
    </location>
</feature>
<gene>
    <name evidence="9" type="primary">LOC125314964</name>
</gene>
<dbReference type="Pfam" id="PF23247">
    <property type="entry name" value="LRR_RPS2"/>
    <property type="match status" value="5"/>
</dbReference>
<dbReference type="RefSeq" id="XP_048134464.1">
    <property type="nucleotide sequence ID" value="XM_048278507.1"/>
</dbReference>
<dbReference type="Gene3D" id="3.40.50.300">
    <property type="entry name" value="P-loop containing nucleotide triphosphate hydrolases"/>
    <property type="match status" value="1"/>
</dbReference>
<dbReference type="InterPro" id="IPR057135">
    <property type="entry name" value="At4g27190-like_LRR"/>
</dbReference>
<dbReference type="PANTHER" id="PTHR33463">
    <property type="entry name" value="NB-ARC DOMAIN-CONTAINING PROTEIN-RELATED"/>
    <property type="match status" value="1"/>
</dbReference>
<evidence type="ECO:0000256" key="6">
    <source>
        <dbReference type="SAM" id="MobiDB-lite"/>
    </source>
</evidence>
<evidence type="ECO:0000256" key="2">
    <source>
        <dbReference type="ARBA" id="ARBA00022741"/>
    </source>
</evidence>
<dbReference type="SMART" id="SM00382">
    <property type="entry name" value="AAA"/>
    <property type="match status" value="1"/>
</dbReference>
<dbReference type="PANTHER" id="PTHR33463:SF203">
    <property type="entry name" value="AAA+ ATPASE DOMAIN-CONTAINING PROTEIN"/>
    <property type="match status" value="1"/>
</dbReference>
<evidence type="ECO:0000256" key="5">
    <source>
        <dbReference type="SAM" id="Coils"/>
    </source>
</evidence>
<evidence type="ECO:0000259" key="7">
    <source>
        <dbReference type="SMART" id="SM00382"/>
    </source>
</evidence>
<evidence type="ECO:0000313" key="9">
    <source>
        <dbReference type="RefSeq" id="XP_048134464.1"/>
    </source>
</evidence>
<dbReference type="Pfam" id="PF00931">
    <property type="entry name" value="NB-ARC"/>
    <property type="match status" value="1"/>
</dbReference>
<keyword evidence="8" id="KW-1185">Reference proteome</keyword>
<name>A0ABM3HCX6_9MYRT</name>
<evidence type="ECO:0000256" key="4">
    <source>
        <dbReference type="ARBA" id="ARBA00022840"/>
    </source>
</evidence>
<dbReference type="InterPro" id="IPR003593">
    <property type="entry name" value="AAA+_ATPase"/>
</dbReference>
<feature type="region of interest" description="Disordered" evidence="6">
    <location>
        <begin position="1758"/>
        <end position="1777"/>
    </location>
</feature>
<keyword evidence="3" id="KW-0611">Plant defense</keyword>
<feature type="coiled-coil region" evidence="5">
    <location>
        <begin position="262"/>
        <end position="289"/>
    </location>
</feature>
<dbReference type="Gene3D" id="3.80.10.10">
    <property type="entry name" value="Ribonuclease Inhibitor"/>
    <property type="match status" value="4"/>
</dbReference>
<keyword evidence="2" id="KW-0547">Nucleotide-binding</keyword>
<dbReference type="InterPro" id="IPR002182">
    <property type="entry name" value="NB-ARC"/>
</dbReference>
<dbReference type="SUPFAM" id="SSF52058">
    <property type="entry name" value="L domain-like"/>
    <property type="match status" value="2"/>
</dbReference>
<comment type="similarity">
    <text evidence="1">Belongs to the disease resistance NB-LRR family.</text>
</comment>
<dbReference type="InterPro" id="IPR032675">
    <property type="entry name" value="LRR_dom_sf"/>
</dbReference>
<organism evidence="8 9">
    <name type="scientific">Rhodamnia argentea</name>
    <dbReference type="NCBI Taxonomy" id="178133"/>
    <lineage>
        <taxon>Eukaryota</taxon>
        <taxon>Viridiplantae</taxon>
        <taxon>Streptophyta</taxon>
        <taxon>Embryophyta</taxon>
        <taxon>Tracheophyta</taxon>
        <taxon>Spermatophyta</taxon>
        <taxon>Magnoliopsida</taxon>
        <taxon>eudicotyledons</taxon>
        <taxon>Gunneridae</taxon>
        <taxon>Pentapetalae</taxon>
        <taxon>rosids</taxon>
        <taxon>malvids</taxon>
        <taxon>Myrtales</taxon>
        <taxon>Myrtaceae</taxon>
        <taxon>Myrtoideae</taxon>
        <taxon>Myrteae</taxon>
        <taxon>Australasian group</taxon>
        <taxon>Rhodamnia</taxon>
    </lineage>
</organism>
<keyword evidence="5" id="KW-0175">Coiled coil</keyword>
<sequence length="1777" mass="201610">MSMDSAVSIGWDVLKWVVVPVKRQFGYMISSKSYAQDLQKEVGKLAYEADMVHNDVEVARNNSREVYSHVVEWQAKAEKALKEARDLLGDFEKASKTCCYGSLPEPCCRYQFSRKAKHMIEGIQQLAQEFSEFKYISFSGTAPGNAAASTPAKREGKDVVQSTISMASASFASMSIKLKDDGMVQSRELIMQEIMAALADNNNSVVGIYGMGGVGKSTLLDDAERRIKKAKSFDWVAKADVSENQDVKRIQGEIAHALDLDIKDVEYVNSRAERLRTRLEKEVREKKKVLIILDNLWKGLDLKSVGIPCGHNNKVIGCKLLLTSRFQDVLRREMGCDRDFLLDALKEEEAKRLFERTVGDKVHHDPFKSLVDEALNKCAGLPFLIIAMANVFRDADFREWKDVLRQIEMSTNKGISERINEMLQLSYNRFKGEDGKEVKSLLRLCVVYGVSKPSLENLVRYGVGSRLFREDSSMEEVRDRLSSLIRTLKASSFLLEDNEDVDGFKIHDLVRGFVASVASRDDPLLVLKNHDKSVIELPKDKLKSCTSVCFPYVDMEELPEDLDCPEMRIFLLFTNNESLKVPGSCFNSMRKLMVLHLSQVRLTRSPSPFQFLENLHTLCLNDCSLEDVAMISELKRLCVLSFANSKIQRLPKEIGQLVELRLLDLNHCSKLEIIEPGVLGSLMKLEELYMENSFDCWNAVEQTPPTNAGLFELNNLKNLCTLHVSILDPSVLPEDLNVEKLTKYQIRIGDVPRRRSRNVSSTLELSSMLELQLDPMSHILRKGCIQTLLGKTDGLFLNGLNGIEQSICALSQKGFPKLKHLQVENSPSVHHVLQLPSHTGFKMLESLLFDNLINLEKICSNHISSNSFSALKVVRVENCDKMEVLFPLSLLRELPHLEEIRVVTCHLMREIVEVDDCGKLELRNLHVLKLRDLPNMKNFCTAGMAPSSCTSNDHVGTQVAFFNGQQVAFPSLETLRIWSMDSIETIWDNQVATESFHKLKSLNLEGLSKLKRVWDKELHSQVKFQCLHSVTVSRCDSLTSLFPTSVARDLMQLEELEINECGGIVELIEKDGLDPRDVFPQLASLNLARLPELKCIYTGTHALRWPALKILKVDGCNKVEILASQLENEMPLHKQPLFLIEKGAFSNLQELKLDLYGGMEIWHGHSHDGESFCKVRVLELCHFSKESAMSTCHLVRSLTNLQELVVRNSDIEELSDIVEAKEGPRHELKVIPPFSRFFQHLKTLDVSFCDGLSKMFTPTIAGNLVGLTKLRISKCKMLTEVICDDGGEEGLVVVFNQLKYMELDGLTGLRCFSSSKCTLMFPLLEDVIVSGCPSMKFFSQGPINTPKLERVQASTEAWFWKENLNITIQNMFKEMATFSGVKSMRLSEFPELIGKWHGELIPIKPSWQLESLVVDKCPSFTNAIPSRLIPVLNEVQGLQVRDCESLEEVFNLDGLEGVRSTRVLPILQDLDLVNLPKLRRLWNNHLQGMLRFDMIFGLTLYKCSNLRHAFTPSMARCVANLWRMEIKECGQMEGVIAKEEGQESAVEKITFPNLKWMKLECLPNMTNFLSGKNHRLECPSLDGLTIAYCPKMRSLTWQPLMEIDHGAPSLFTPQVQFPKLQSIFLSHMENLSKIWIDSPQDTLTFEHLRKVKVDNCKSLENLFPHWVATSLNQLEKLRVEFCAIKEIVASGDNTPHSTTAQALFPQLTSLVFHAMPQLKRFCPNLSTLNWPFLKKLRVTHCDKPNMFPLVATMNKWPQKNDHQDISDQETRSSFEKV</sequence>
<evidence type="ECO:0000313" key="8">
    <source>
        <dbReference type="Proteomes" id="UP000827889"/>
    </source>
</evidence>
<dbReference type="InterPro" id="IPR050905">
    <property type="entry name" value="Plant_NBS-LRR"/>
</dbReference>
<protein>
    <submittedName>
        <fullName evidence="9">Uncharacterized protein LOC125314964</fullName>
    </submittedName>
</protein>
<accession>A0ABM3HCX6</accession>
<dbReference type="SUPFAM" id="SSF52047">
    <property type="entry name" value="RNI-like"/>
    <property type="match status" value="2"/>
</dbReference>
<reference evidence="9" key="1">
    <citation type="submission" date="2025-08" db="UniProtKB">
        <authorList>
            <consortium name="RefSeq"/>
        </authorList>
    </citation>
    <scope>IDENTIFICATION</scope>
    <source>
        <tissue evidence="9">Leaf</tissue>
    </source>
</reference>
<dbReference type="InterPro" id="IPR042197">
    <property type="entry name" value="Apaf_helical"/>
</dbReference>
<dbReference type="SUPFAM" id="SSF52540">
    <property type="entry name" value="P-loop containing nucleoside triphosphate hydrolases"/>
    <property type="match status" value="1"/>
</dbReference>
<proteinExistence type="inferred from homology"/>
<dbReference type="GeneID" id="125314964"/>
<keyword evidence="4" id="KW-0067">ATP-binding</keyword>
<evidence type="ECO:0000256" key="1">
    <source>
        <dbReference type="ARBA" id="ARBA00008894"/>
    </source>
</evidence>
<dbReference type="InterPro" id="IPR027417">
    <property type="entry name" value="P-loop_NTPase"/>
</dbReference>